<accession>A0A942TNL2</accession>
<keyword evidence="2" id="KW-1185">Reference proteome</keyword>
<protein>
    <submittedName>
        <fullName evidence="1">Uncharacterized protein</fullName>
    </submittedName>
</protein>
<organism evidence="1 2">
    <name type="scientific">Lederbergia citrisecunda</name>
    <dbReference type="NCBI Taxonomy" id="2833583"/>
    <lineage>
        <taxon>Bacteria</taxon>
        <taxon>Bacillati</taxon>
        <taxon>Bacillota</taxon>
        <taxon>Bacilli</taxon>
        <taxon>Bacillales</taxon>
        <taxon>Bacillaceae</taxon>
        <taxon>Lederbergia</taxon>
    </lineage>
</organism>
<evidence type="ECO:0000313" key="1">
    <source>
        <dbReference type="EMBL" id="MBS4199139.1"/>
    </source>
</evidence>
<dbReference type="EMBL" id="JAGYPJ010000001">
    <property type="protein sequence ID" value="MBS4199139.1"/>
    <property type="molecule type" value="Genomic_DNA"/>
</dbReference>
<reference evidence="1 2" key="1">
    <citation type="submission" date="2021-05" db="EMBL/GenBank/DDBJ databases">
        <title>Novel Bacillus species.</title>
        <authorList>
            <person name="Liu G."/>
        </authorList>
    </citation>
    <scope>NUCLEOTIDE SEQUENCE [LARGE SCALE GENOMIC DNA]</scope>
    <source>
        <strain evidence="1 2">FJAT-49732</strain>
    </source>
</reference>
<dbReference type="Proteomes" id="UP000682713">
    <property type="component" value="Unassembled WGS sequence"/>
</dbReference>
<gene>
    <name evidence="1" type="ORF">KHA93_05655</name>
</gene>
<evidence type="ECO:0000313" key="2">
    <source>
        <dbReference type="Proteomes" id="UP000682713"/>
    </source>
</evidence>
<proteinExistence type="predicted"/>
<sequence>MFLYHMFIQIDIDVNISSQTVLKEGLNHMTATKWYSNSAKLFPELTDRFRPANLPKWIDFEVAFKADLEGYEKPYYRFPVFSDKILVFNQDISSDLFAYIEDIYDGSKWRFVEGLPSKEDLMKHYWASMNTLDEFLKNKPFNNPELYIFEPVPAQLIDYIE</sequence>
<dbReference type="AlphaFoldDB" id="A0A942TNL2"/>
<dbReference type="RefSeq" id="WP_213109843.1">
    <property type="nucleotide sequence ID" value="NZ_JAGYPJ010000001.1"/>
</dbReference>
<comment type="caution">
    <text evidence="1">The sequence shown here is derived from an EMBL/GenBank/DDBJ whole genome shotgun (WGS) entry which is preliminary data.</text>
</comment>
<name>A0A942TNL2_9BACI</name>